<dbReference type="EnsemblPlants" id="Kaladp0076s0157.1.v1.1">
    <property type="protein sequence ID" value="Kaladp0076s0157.1.v1.1"/>
    <property type="gene ID" value="Kaladp0076s0157.v1.1"/>
</dbReference>
<evidence type="ECO:0000313" key="2">
    <source>
        <dbReference type="EnsemblPlants" id="Kaladp0076s0157.1.v1.1"/>
    </source>
</evidence>
<dbReference type="Gramene" id="Kaladp0076s0157.1.v1.1">
    <property type="protein sequence ID" value="Kaladp0076s0157.1.v1.1"/>
    <property type="gene ID" value="Kaladp0076s0157.v1.1"/>
</dbReference>
<evidence type="ECO:0000313" key="3">
    <source>
        <dbReference type="Proteomes" id="UP000594263"/>
    </source>
</evidence>
<feature type="transmembrane region" description="Helical" evidence="1">
    <location>
        <begin position="99"/>
        <end position="121"/>
    </location>
</feature>
<dbReference type="InterPro" id="IPR036873">
    <property type="entry name" value="Rhodanese-like_dom_sf"/>
</dbReference>
<reference evidence="2" key="1">
    <citation type="submission" date="2021-01" db="UniProtKB">
        <authorList>
            <consortium name="EnsemblPlants"/>
        </authorList>
    </citation>
    <scope>IDENTIFICATION</scope>
</reference>
<keyword evidence="3" id="KW-1185">Reference proteome</keyword>
<dbReference type="AlphaFoldDB" id="A0A7N0UNE1"/>
<dbReference type="Gene3D" id="3.40.250.10">
    <property type="entry name" value="Rhodanese-like domain"/>
    <property type="match status" value="1"/>
</dbReference>
<dbReference type="CDD" id="cd00158">
    <property type="entry name" value="RHOD"/>
    <property type="match status" value="1"/>
</dbReference>
<evidence type="ECO:0008006" key="4">
    <source>
        <dbReference type="Google" id="ProtNLM"/>
    </source>
</evidence>
<dbReference type="Proteomes" id="UP000594263">
    <property type="component" value="Unplaced"/>
</dbReference>
<keyword evidence="1" id="KW-0472">Membrane</keyword>
<evidence type="ECO:0000256" key="1">
    <source>
        <dbReference type="SAM" id="Phobius"/>
    </source>
</evidence>
<protein>
    <recommendedName>
        <fullName evidence="4">Rhodanese domain-containing protein</fullName>
    </recommendedName>
</protein>
<dbReference type="PANTHER" id="PTHR47377">
    <property type="entry name" value="RHODANESE-LIKE DOMAIN-CONTAINING PROTEIN 4, CHLOROPLASTIC"/>
    <property type="match status" value="1"/>
</dbReference>
<dbReference type="OMA" id="PSSEMND"/>
<dbReference type="InterPro" id="IPR044240">
    <property type="entry name" value="STR4-like"/>
</dbReference>
<keyword evidence="1" id="KW-0812">Transmembrane</keyword>
<accession>A0A7N0UNE1</accession>
<organism evidence="2 3">
    <name type="scientific">Kalanchoe fedtschenkoi</name>
    <name type="common">Lavender scallops</name>
    <name type="synonym">South American air plant</name>
    <dbReference type="NCBI Taxonomy" id="63787"/>
    <lineage>
        <taxon>Eukaryota</taxon>
        <taxon>Viridiplantae</taxon>
        <taxon>Streptophyta</taxon>
        <taxon>Embryophyta</taxon>
        <taxon>Tracheophyta</taxon>
        <taxon>Spermatophyta</taxon>
        <taxon>Magnoliopsida</taxon>
        <taxon>eudicotyledons</taxon>
        <taxon>Gunneridae</taxon>
        <taxon>Pentapetalae</taxon>
        <taxon>Saxifragales</taxon>
        <taxon>Crassulaceae</taxon>
        <taxon>Kalanchoe</taxon>
    </lineage>
</organism>
<keyword evidence="1" id="KW-1133">Transmembrane helix</keyword>
<name>A0A7N0UNE1_KALFE</name>
<dbReference type="SUPFAM" id="SSF52821">
    <property type="entry name" value="Rhodanese/Cell cycle control phosphatase"/>
    <property type="match status" value="1"/>
</dbReference>
<proteinExistence type="predicted"/>
<dbReference type="PANTHER" id="PTHR47377:SF3">
    <property type="entry name" value="RHODANESE-LIKE DOMAIN-CONTAINING PROTEIN 4A, CHLOROPLASTIC"/>
    <property type="match status" value="1"/>
</dbReference>
<sequence>MGWMESSSSSSVQLQLYLSPSSSSHPPILKPPNILCAFQSPAKCLLPLKLARSRHRYLLPLVLTHPFTLPALAADSPPQLQKINLEAIVVSIDDFFIKYPFFVTLVGVIWLVLIPLAQYYISKFKYTSALAAFQKLRDDPNAALLDIRDHKSVAFLPTPDLTLLNKTALHLHFDDQDDSKTMLFVNTLLHNFQDPSNAVVCVIDNFDGNSLKVAELLVKNGFKEAYAIKGGVRGKKGWQEIQEDVFPPSVHVYQKTKIKSSKQKQVNEKLETNFEN</sequence>